<evidence type="ECO:0000313" key="2">
    <source>
        <dbReference type="Proteomes" id="UP000678513"/>
    </source>
</evidence>
<keyword evidence="2" id="KW-1185">Reference proteome</keyword>
<dbReference type="InterPro" id="IPR050458">
    <property type="entry name" value="LolB"/>
</dbReference>
<evidence type="ECO:0000313" key="1">
    <source>
        <dbReference type="EMBL" id="QUC07187.1"/>
    </source>
</evidence>
<proteinExistence type="predicted"/>
<organism evidence="1 2">
    <name type="scientific">Arachnia rubra</name>
    <dbReference type="NCBI Taxonomy" id="1547448"/>
    <lineage>
        <taxon>Bacteria</taxon>
        <taxon>Bacillati</taxon>
        <taxon>Actinomycetota</taxon>
        <taxon>Actinomycetes</taxon>
        <taxon>Propionibacteriales</taxon>
        <taxon>Propionibacteriaceae</taxon>
        <taxon>Arachnia</taxon>
    </lineage>
</organism>
<gene>
    <name evidence="1" type="ORF">J5A65_09525</name>
</gene>
<dbReference type="Proteomes" id="UP000678513">
    <property type="component" value="Chromosome"/>
</dbReference>
<accession>A0ABX7Y264</accession>
<dbReference type="RefSeq" id="WP_212321458.1">
    <property type="nucleotide sequence ID" value="NZ_AP024463.1"/>
</dbReference>
<name>A0ABX7Y264_9ACTN</name>
<dbReference type="EMBL" id="CP072384">
    <property type="protein sequence ID" value="QUC07187.1"/>
    <property type="molecule type" value="Genomic_DNA"/>
</dbReference>
<sequence length="712" mass="77086">MSEVRIYGVRHHGPGSARSLLRALETFDPGAILIEGPADADAMVPYVTDLVPPIALLAWVADEPSRAAFWPFAAFSPEWQALSWAVRNSRSASFIDLPSSLSLAREHQERAMESDPLRLLADAAGYDDPERWWEDLVEQRDEDVFEVIGEAMAAIREGETADEENQLREAHMRKALRAARRRYEKIAVVCGAYHVPALAAKVTAAADNALLRQLPKVKTQVTWVPWSHGRLAASSGYGAGVRSPGWYHHLFTASDHPVERWLAHVGAVLREHDLPTSSAHVIEGVRLADSLAVLRGRPMPGLSEVQEATLAVLCEGNGLALDLVTREAIIGERLGAVPDQVPRTPFEADLNATARRLRLKQDATERELDLDLRKESGLARSCFLRRLQILGIGWGRPMGQSGTGTFRELWRLSWEPELAVAVVDASRWGSTVEAAAAAHLLSDTSNLAGVARGVDRALTADLPAAMPELLRLLDVRAAAETDVARLLEALPELVQAHRYGDVRGTDTGRLGEVVEALLGRACAGLPVALSGLTPEESERCRGLIDEANAAVGLLGETAQELWRNALRGAADRHDLPGLLAGRLVRILFDAGSLDADEVQQRLSLALSGGHPAREQASWAEGVLSGSSLLLLHSPALLEVLDSWVMGLAEELFTEILPVIRRAFGAWDKPERQALAGKVANLGGTGPVDEEEPDLAEMTAVLVTVDAILEGAR</sequence>
<dbReference type="Pfam" id="PF18934">
    <property type="entry name" value="DUF5682"/>
    <property type="match status" value="1"/>
</dbReference>
<protein>
    <submittedName>
        <fullName evidence="1">Uncharacterized protein</fullName>
    </submittedName>
</protein>
<dbReference type="InterPro" id="IPR043737">
    <property type="entry name" value="DUF5682"/>
</dbReference>
<reference evidence="1 2" key="1">
    <citation type="submission" date="2021-03" db="EMBL/GenBank/DDBJ databases">
        <title>Human Oral Microbial Genomes.</title>
        <authorList>
            <person name="Johnston C.D."/>
            <person name="Chen T."/>
            <person name="Dewhirst F.E."/>
        </authorList>
    </citation>
    <scope>NUCLEOTIDE SEQUENCE [LARGE SCALE GENOMIC DNA]</scope>
    <source>
        <strain evidence="1 2">DSMZ 100122</strain>
    </source>
</reference>
<dbReference type="PANTHER" id="PTHR30634">
    <property type="entry name" value="OUTER MEMBRANE LOLAB LIPOPROTEIN INSERTION APPARATUS"/>
    <property type="match status" value="1"/>
</dbReference>
<dbReference type="PANTHER" id="PTHR30634:SF14">
    <property type="match status" value="1"/>
</dbReference>